<sequence length="139" mass="16265">MFRISAVNQNSSHESIHRDSHGRIGETECIGWIDFMEFSRFIEPNKGFLVHDDEDDDNTAVFSVSFLMIKESIEDPKKCLLPHKPDLYPNRYVWKIENFTRLKDHLKMWNIDEGLAVQSPMIKIGDQDLRLVIYPQGNN</sequence>
<organism evidence="1 2">
    <name type="scientific">Camellia lanceoleosa</name>
    <dbReference type="NCBI Taxonomy" id="1840588"/>
    <lineage>
        <taxon>Eukaryota</taxon>
        <taxon>Viridiplantae</taxon>
        <taxon>Streptophyta</taxon>
        <taxon>Embryophyta</taxon>
        <taxon>Tracheophyta</taxon>
        <taxon>Spermatophyta</taxon>
        <taxon>Magnoliopsida</taxon>
        <taxon>eudicotyledons</taxon>
        <taxon>Gunneridae</taxon>
        <taxon>Pentapetalae</taxon>
        <taxon>asterids</taxon>
        <taxon>Ericales</taxon>
        <taxon>Theaceae</taxon>
        <taxon>Camellia</taxon>
    </lineage>
</organism>
<dbReference type="EMBL" id="CM045763">
    <property type="protein sequence ID" value="KAI8021940.1"/>
    <property type="molecule type" value="Genomic_DNA"/>
</dbReference>
<evidence type="ECO:0000313" key="1">
    <source>
        <dbReference type="EMBL" id="KAI8021940.1"/>
    </source>
</evidence>
<protein>
    <submittedName>
        <fullName evidence="1">Uncharacterized protein</fullName>
    </submittedName>
</protein>
<dbReference type="Proteomes" id="UP001060215">
    <property type="component" value="Chromosome 6"/>
</dbReference>
<reference evidence="1 2" key="1">
    <citation type="journal article" date="2022" name="Plant J.">
        <title>Chromosome-level genome of Camellia lanceoleosa provides a valuable resource for understanding genome evolution and self-incompatibility.</title>
        <authorList>
            <person name="Gong W."/>
            <person name="Xiao S."/>
            <person name="Wang L."/>
            <person name="Liao Z."/>
            <person name="Chang Y."/>
            <person name="Mo W."/>
            <person name="Hu G."/>
            <person name="Li W."/>
            <person name="Zhao G."/>
            <person name="Zhu H."/>
            <person name="Hu X."/>
            <person name="Ji K."/>
            <person name="Xiang X."/>
            <person name="Song Q."/>
            <person name="Yuan D."/>
            <person name="Jin S."/>
            <person name="Zhang L."/>
        </authorList>
    </citation>
    <scope>NUCLEOTIDE SEQUENCE [LARGE SCALE GENOMIC DNA]</scope>
    <source>
        <strain evidence="1">SQ_2022a</strain>
    </source>
</reference>
<gene>
    <name evidence="1" type="ORF">LOK49_LG03G00752</name>
</gene>
<evidence type="ECO:0000313" key="2">
    <source>
        <dbReference type="Proteomes" id="UP001060215"/>
    </source>
</evidence>
<comment type="caution">
    <text evidence="1">The sequence shown here is derived from an EMBL/GenBank/DDBJ whole genome shotgun (WGS) entry which is preliminary data.</text>
</comment>
<proteinExistence type="predicted"/>
<accession>A0ACC0I923</accession>
<keyword evidence="2" id="KW-1185">Reference proteome</keyword>
<name>A0ACC0I923_9ERIC</name>